<reference evidence="4 5" key="1">
    <citation type="journal article" date="2009" name="Genome Res.">
        <title>Comparative genomics of protoploid Saccharomycetaceae.</title>
        <authorList>
            <consortium name="The Genolevures Consortium"/>
            <person name="Souciet J.-L."/>
            <person name="Dujon B."/>
            <person name="Gaillardin C."/>
            <person name="Johnston M."/>
            <person name="Baret P.V."/>
            <person name="Cliften P."/>
            <person name="Sherman D.J."/>
            <person name="Weissenbach J."/>
            <person name="Westhof E."/>
            <person name="Wincker P."/>
            <person name="Jubin C."/>
            <person name="Poulain J."/>
            <person name="Barbe V."/>
            <person name="Segurens B."/>
            <person name="Artiguenave F."/>
            <person name="Anthouard V."/>
            <person name="Vacherie B."/>
            <person name="Val M.-E."/>
            <person name="Fulton R.S."/>
            <person name="Minx P."/>
            <person name="Wilson R."/>
            <person name="Durrens P."/>
            <person name="Jean G."/>
            <person name="Marck C."/>
            <person name="Martin T."/>
            <person name="Nikolski M."/>
            <person name="Rolland T."/>
            <person name="Seret M.-L."/>
            <person name="Casaregola S."/>
            <person name="Despons L."/>
            <person name="Fairhead C."/>
            <person name="Fischer G."/>
            <person name="Lafontaine I."/>
            <person name="Leh V."/>
            <person name="Lemaire M."/>
            <person name="de Montigny J."/>
            <person name="Neuveglise C."/>
            <person name="Thierry A."/>
            <person name="Blanc-Lenfle I."/>
            <person name="Bleykasten C."/>
            <person name="Diffels J."/>
            <person name="Fritsch E."/>
            <person name="Frangeul L."/>
            <person name="Goeffon A."/>
            <person name="Jauniaux N."/>
            <person name="Kachouri-Lafond R."/>
            <person name="Payen C."/>
            <person name="Potier S."/>
            <person name="Pribylova L."/>
            <person name="Ozanne C."/>
            <person name="Richard G.-F."/>
            <person name="Sacerdot C."/>
            <person name="Straub M.-L."/>
            <person name="Talla E."/>
        </authorList>
    </citation>
    <scope>NUCLEOTIDE SEQUENCE [LARGE SCALE GENOMIC DNA]</scope>
    <source>
        <strain evidence="4 5">ATCC 2623 / CBS 732 / BCRC 21506 / NBRC 1130 / NCYC 568 / NRRL Y-229</strain>
    </source>
</reference>
<gene>
    <name evidence="4" type="ordered locus">ZYRO0G03718g</name>
</gene>
<feature type="compositionally biased region" description="Low complexity" evidence="3">
    <location>
        <begin position="89"/>
        <end position="102"/>
    </location>
</feature>
<dbReference type="InterPro" id="IPR031443">
    <property type="entry name" value="Mbr1"/>
</dbReference>
<protein>
    <submittedName>
        <fullName evidence="4">ZYRO0G03718p</fullName>
    </submittedName>
</protein>
<feature type="compositionally biased region" description="Polar residues" evidence="3">
    <location>
        <begin position="104"/>
        <end position="117"/>
    </location>
</feature>
<evidence type="ECO:0000256" key="3">
    <source>
        <dbReference type="SAM" id="MobiDB-lite"/>
    </source>
</evidence>
<evidence type="ECO:0000256" key="2">
    <source>
        <dbReference type="ARBA" id="ARBA00022553"/>
    </source>
</evidence>
<evidence type="ECO:0000256" key="1">
    <source>
        <dbReference type="ARBA" id="ARBA00008990"/>
    </source>
</evidence>
<accession>C5DZE4</accession>
<name>C5DZE4_ZYGRC</name>
<organism evidence="4 5">
    <name type="scientific">Zygosaccharomyces rouxii (strain ATCC 2623 / CBS 732 / NBRC 1130 / NCYC 568 / NRRL Y-229)</name>
    <dbReference type="NCBI Taxonomy" id="559307"/>
    <lineage>
        <taxon>Eukaryota</taxon>
        <taxon>Fungi</taxon>
        <taxon>Dikarya</taxon>
        <taxon>Ascomycota</taxon>
        <taxon>Saccharomycotina</taxon>
        <taxon>Saccharomycetes</taxon>
        <taxon>Saccharomycetales</taxon>
        <taxon>Saccharomycetaceae</taxon>
        <taxon>Zygosaccharomyces</taxon>
    </lineage>
</organism>
<feature type="region of interest" description="Disordered" evidence="3">
    <location>
        <begin position="87"/>
        <end position="118"/>
    </location>
</feature>
<evidence type="ECO:0000313" key="5">
    <source>
        <dbReference type="Proteomes" id="UP000008536"/>
    </source>
</evidence>
<sequence length="163" mass="17887">MSVTPSVGISFHELVLQEEYLMSLRPILMYASTKRPTSCRSQDIFERAVQDPFGWSSEDSPPSFSGFNGFSKSDSFNGFDRWCMGGNNGSDSSTSSTKDGNGVPKSSQSPPRSNSIPTHLFGLERYVSSGLDELSARDCAPLGKQRKKSFIEMSLASSFSRDE</sequence>
<comment type="similarity">
    <text evidence="1">Belongs to the ISF1/MBR1 family.</text>
</comment>
<dbReference type="EMBL" id="CU928179">
    <property type="protein sequence ID" value="CAR29228.1"/>
    <property type="molecule type" value="Genomic_DNA"/>
</dbReference>
<evidence type="ECO:0000313" key="4">
    <source>
        <dbReference type="EMBL" id="CAR29228.1"/>
    </source>
</evidence>
<proteinExistence type="inferred from homology"/>
<dbReference type="KEGG" id="zro:ZYRO0G03718g"/>
<keyword evidence="5" id="KW-1185">Reference proteome</keyword>
<dbReference type="AlphaFoldDB" id="C5DZE4"/>
<dbReference type="Proteomes" id="UP000008536">
    <property type="component" value="Chromosome G"/>
</dbReference>
<keyword evidence="2" id="KW-0597">Phosphoprotein</keyword>
<dbReference type="Pfam" id="PF17058">
    <property type="entry name" value="MBR1"/>
    <property type="match status" value="1"/>
</dbReference>
<dbReference type="HOGENOM" id="CLU_1628349_0_0_1"/>
<dbReference type="InParanoid" id="C5DZE4"/>